<accession>A0A1M2VXP1</accession>
<dbReference type="EMBL" id="MNAD01000495">
    <property type="protein sequence ID" value="OJT12292.1"/>
    <property type="molecule type" value="Genomic_DNA"/>
</dbReference>
<dbReference type="Gene3D" id="1.10.8.100">
    <property type="entry name" value="Ribosomal RNA adenine dimethylase-like, domain 2"/>
    <property type="match status" value="1"/>
</dbReference>
<dbReference type="GO" id="GO:0003723">
    <property type="term" value="F:RNA binding"/>
    <property type="evidence" value="ECO:0007669"/>
    <property type="project" value="UniProtKB-KW"/>
</dbReference>
<comment type="function">
    <text evidence="6">Mitochondrial transcription factor that confers selective promoter recognition on the core subunit of the yeast mitochondrial RNA polymerase. Interacts with DNA in a non-specific manner.</text>
</comment>
<proteinExistence type="inferred from homology"/>
<name>A0A1M2VXP1_TRAPU</name>
<dbReference type="InterPro" id="IPR023165">
    <property type="entry name" value="rRNA_Ade_diMease-like_C"/>
</dbReference>
<keyword evidence="7" id="KW-0698">rRNA processing</keyword>
<gene>
    <name evidence="8" type="ORF">TRAPUB_11159</name>
</gene>
<protein>
    <recommendedName>
        <fullName evidence="7">rRNA adenine N(6)-methyltransferase</fullName>
        <ecNumber evidence="7">2.1.1.-</ecNumber>
    </recommendedName>
</protein>
<dbReference type="EC" id="2.1.1.-" evidence="7"/>
<comment type="similarity">
    <text evidence="7">Belongs to the class I-like SAM-binding methyltransferase superfamily. rRNA adenine N(6)-methyltransferase family.</text>
</comment>
<evidence type="ECO:0000256" key="6">
    <source>
        <dbReference type="ARBA" id="ARBA00024915"/>
    </source>
</evidence>
<dbReference type="InterPro" id="IPR029063">
    <property type="entry name" value="SAM-dependent_MTases_sf"/>
</dbReference>
<keyword evidence="3 7" id="KW-0808">Transferase</keyword>
<dbReference type="GO" id="GO:0005759">
    <property type="term" value="C:mitochondrial matrix"/>
    <property type="evidence" value="ECO:0007669"/>
    <property type="project" value="TreeGrafter"/>
</dbReference>
<evidence type="ECO:0000256" key="4">
    <source>
        <dbReference type="ARBA" id="ARBA00022691"/>
    </source>
</evidence>
<comment type="subcellular location">
    <subcellularLocation>
        <location evidence="1">Mitochondrion</location>
    </subcellularLocation>
</comment>
<evidence type="ECO:0000256" key="1">
    <source>
        <dbReference type="ARBA" id="ARBA00004173"/>
    </source>
</evidence>
<keyword evidence="4 7" id="KW-0949">S-adenosyl-L-methionine</keyword>
<dbReference type="OMA" id="MHAFTAT"/>
<dbReference type="PANTHER" id="PTHR11727">
    <property type="entry name" value="DIMETHYLADENOSINE TRANSFERASE"/>
    <property type="match status" value="1"/>
</dbReference>
<dbReference type="Proteomes" id="UP000184267">
    <property type="component" value="Unassembled WGS sequence"/>
</dbReference>
<evidence type="ECO:0000313" key="8">
    <source>
        <dbReference type="EMBL" id="OJT12292.1"/>
    </source>
</evidence>
<keyword evidence="2 7" id="KW-0489">Methyltransferase</keyword>
<reference evidence="8 9" key="1">
    <citation type="submission" date="2016-10" db="EMBL/GenBank/DDBJ databases">
        <title>Genome sequence of the basidiomycete white-rot fungus Trametes pubescens.</title>
        <authorList>
            <person name="Makela M.R."/>
            <person name="Granchi Z."/>
            <person name="Peng M."/>
            <person name="De Vries R.P."/>
            <person name="Grigoriev I."/>
            <person name="Riley R."/>
            <person name="Hilden K."/>
        </authorList>
    </citation>
    <scope>NUCLEOTIDE SEQUENCE [LARGE SCALE GENOMIC DNA]</scope>
    <source>
        <strain evidence="8 9">FBCC735</strain>
    </source>
</reference>
<dbReference type="GO" id="GO:0006391">
    <property type="term" value="P:transcription initiation at mitochondrial promoter"/>
    <property type="evidence" value="ECO:0007669"/>
    <property type="project" value="TreeGrafter"/>
</dbReference>
<keyword evidence="5" id="KW-0694">RNA-binding</keyword>
<evidence type="ECO:0000256" key="5">
    <source>
        <dbReference type="ARBA" id="ARBA00022884"/>
    </source>
</evidence>
<dbReference type="Gene3D" id="3.40.50.150">
    <property type="entry name" value="Vaccinia Virus protein VP39"/>
    <property type="match status" value="1"/>
</dbReference>
<organism evidence="8 9">
    <name type="scientific">Trametes pubescens</name>
    <name type="common">White-rot fungus</name>
    <dbReference type="NCBI Taxonomy" id="154538"/>
    <lineage>
        <taxon>Eukaryota</taxon>
        <taxon>Fungi</taxon>
        <taxon>Dikarya</taxon>
        <taxon>Basidiomycota</taxon>
        <taxon>Agaricomycotina</taxon>
        <taxon>Agaricomycetes</taxon>
        <taxon>Polyporales</taxon>
        <taxon>Polyporaceae</taxon>
        <taxon>Trametes</taxon>
    </lineage>
</organism>
<dbReference type="GO" id="GO:0000179">
    <property type="term" value="F:rRNA (adenine-N6,N6-)-dimethyltransferase activity"/>
    <property type="evidence" value="ECO:0007669"/>
    <property type="project" value="TreeGrafter"/>
</dbReference>
<evidence type="ECO:0000256" key="2">
    <source>
        <dbReference type="ARBA" id="ARBA00022603"/>
    </source>
</evidence>
<evidence type="ECO:0000313" key="9">
    <source>
        <dbReference type="Proteomes" id="UP000184267"/>
    </source>
</evidence>
<keyword evidence="9" id="KW-1185">Reference proteome</keyword>
<dbReference type="SUPFAM" id="SSF53335">
    <property type="entry name" value="S-adenosyl-L-methionine-dependent methyltransferases"/>
    <property type="match status" value="1"/>
</dbReference>
<dbReference type="Pfam" id="PF00398">
    <property type="entry name" value="RrnaAD"/>
    <property type="match status" value="1"/>
</dbReference>
<sequence>MSGHSWDTYSQMEETGILKDVESQPWDGPVPNLHFVSHLPVSVKGEQLVAQLFRCIPERSWLFQYGRVPMSIILTDYVWSRLSAPPRDSRRCKLAVISEATADVKPAIDPAELAPYADYFHPVPVVAGVHKSVSKRIGQPMHAFTAIPYEEQVIQRGDTEKWDFCLRRLFVLKNTPLKAALNSLAPGATSLMKDLTDARIPMEERVKPTKSPRDLTLADWTLLLRAFNNWPFRPEDLMITDAFKEED</sequence>
<comment type="caution">
    <text evidence="8">The sequence shown here is derived from an EMBL/GenBank/DDBJ whole genome shotgun (WGS) entry which is preliminary data.</text>
</comment>
<dbReference type="OrthoDB" id="16079at2759"/>
<evidence type="ECO:0000256" key="7">
    <source>
        <dbReference type="RuleBase" id="RU362106"/>
    </source>
</evidence>
<dbReference type="AlphaFoldDB" id="A0A1M2VXP1"/>
<dbReference type="InterPro" id="IPR001737">
    <property type="entry name" value="KsgA/Erm"/>
</dbReference>
<dbReference type="STRING" id="154538.A0A1M2VXP1"/>
<dbReference type="PANTHER" id="PTHR11727:SF17">
    <property type="entry name" value="DIMETHYLADENOSINE TRANSFERASE 1, MITOCHONDRIAL"/>
    <property type="match status" value="1"/>
</dbReference>
<evidence type="ECO:0000256" key="3">
    <source>
        <dbReference type="ARBA" id="ARBA00022679"/>
    </source>
</evidence>
<dbReference type="GO" id="GO:0034246">
    <property type="term" value="F:mitochondrial transcription factor activity"/>
    <property type="evidence" value="ECO:0007669"/>
    <property type="project" value="TreeGrafter"/>
</dbReference>